<keyword evidence="6" id="KW-0732">Signal</keyword>
<keyword evidence="4" id="KW-1015">Disulfide bond</keyword>
<dbReference type="InterPro" id="IPR000866">
    <property type="entry name" value="AhpC/TSA"/>
</dbReference>
<evidence type="ECO:0000256" key="1">
    <source>
        <dbReference type="ARBA" id="ARBA00004196"/>
    </source>
</evidence>
<evidence type="ECO:0000313" key="9">
    <source>
        <dbReference type="Proteomes" id="UP000598360"/>
    </source>
</evidence>
<dbReference type="InterPro" id="IPR013766">
    <property type="entry name" value="Thioredoxin_domain"/>
</dbReference>
<dbReference type="SUPFAM" id="SSF52833">
    <property type="entry name" value="Thioredoxin-like"/>
    <property type="match status" value="1"/>
</dbReference>
<gene>
    <name evidence="8" type="ORF">IQ251_10590</name>
</gene>
<dbReference type="GO" id="GO:0016209">
    <property type="term" value="F:antioxidant activity"/>
    <property type="evidence" value="ECO:0007669"/>
    <property type="project" value="InterPro"/>
</dbReference>
<dbReference type="Proteomes" id="UP000598360">
    <property type="component" value="Unassembled WGS sequence"/>
</dbReference>
<evidence type="ECO:0000256" key="4">
    <source>
        <dbReference type="ARBA" id="ARBA00023157"/>
    </source>
</evidence>
<evidence type="ECO:0000313" key="8">
    <source>
        <dbReference type="EMBL" id="MBE9374890.1"/>
    </source>
</evidence>
<dbReference type="GO" id="GO:0030313">
    <property type="term" value="C:cell envelope"/>
    <property type="evidence" value="ECO:0007669"/>
    <property type="project" value="UniProtKB-SubCell"/>
</dbReference>
<dbReference type="PROSITE" id="PS51257">
    <property type="entry name" value="PROKAR_LIPOPROTEIN"/>
    <property type="match status" value="1"/>
</dbReference>
<evidence type="ECO:0000259" key="7">
    <source>
        <dbReference type="PROSITE" id="PS51352"/>
    </source>
</evidence>
<comment type="caution">
    <text evidence="8">The sequence shown here is derived from an EMBL/GenBank/DDBJ whole genome shotgun (WGS) entry which is preliminary data.</text>
</comment>
<organism evidence="8 9">
    <name type="scientific">Saccharopolyspora montiporae</name>
    <dbReference type="NCBI Taxonomy" id="2781240"/>
    <lineage>
        <taxon>Bacteria</taxon>
        <taxon>Bacillati</taxon>
        <taxon>Actinomycetota</taxon>
        <taxon>Actinomycetes</taxon>
        <taxon>Pseudonocardiales</taxon>
        <taxon>Pseudonocardiaceae</taxon>
        <taxon>Saccharopolyspora</taxon>
    </lineage>
</organism>
<keyword evidence="9" id="KW-1185">Reference proteome</keyword>
<dbReference type="Pfam" id="PF00578">
    <property type="entry name" value="AhpC-TSA"/>
    <property type="match status" value="1"/>
</dbReference>
<feature type="chain" id="PRO_5036997043" evidence="6">
    <location>
        <begin position="33"/>
        <end position="205"/>
    </location>
</feature>
<dbReference type="InterPro" id="IPR017937">
    <property type="entry name" value="Thioredoxin_CS"/>
</dbReference>
<feature type="signal peptide" evidence="6">
    <location>
        <begin position="1"/>
        <end position="32"/>
    </location>
</feature>
<sequence>MNPFRGRTTNRLLTRVAVLTAVLAFLAGCATGDGEDNGMGEEFTFVSPGGQTRIFYPPEERGAVTGLSGESLMREGEQVGLDDFRGQVVVLNVWGSWCGPCRAEADDLQAVQDKTADQGVQLLGINVRDEQSAAADFHRDRGLTYPSLFDPSGRSLLALQNFPRSTVPATIVLDRDHRVAAVFLTEMLESDLLPEVQKVANEPAA</sequence>
<name>A0A929BAN8_9PSEU</name>
<dbReference type="GO" id="GO:0016491">
    <property type="term" value="F:oxidoreductase activity"/>
    <property type="evidence" value="ECO:0007669"/>
    <property type="project" value="InterPro"/>
</dbReference>
<feature type="domain" description="Thioredoxin" evidence="7">
    <location>
        <begin position="58"/>
        <end position="201"/>
    </location>
</feature>
<accession>A0A929BAN8</accession>
<dbReference type="InterPro" id="IPR050553">
    <property type="entry name" value="Thioredoxin_ResA/DsbE_sf"/>
</dbReference>
<dbReference type="PANTHER" id="PTHR42852:SF6">
    <property type="entry name" value="THIOL:DISULFIDE INTERCHANGE PROTEIN DSBE"/>
    <property type="match status" value="1"/>
</dbReference>
<protein>
    <submittedName>
        <fullName evidence="8">TlpA family protein disulfide reductase</fullName>
    </submittedName>
</protein>
<dbReference type="AlphaFoldDB" id="A0A929BAN8"/>
<proteinExistence type="predicted"/>
<dbReference type="PROSITE" id="PS00194">
    <property type="entry name" value="THIOREDOXIN_1"/>
    <property type="match status" value="1"/>
</dbReference>
<dbReference type="Gene3D" id="3.40.30.10">
    <property type="entry name" value="Glutaredoxin"/>
    <property type="match status" value="1"/>
</dbReference>
<evidence type="ECO:0000256" key="3">
    <source>
        <dbReference type="ARBA" id="ARBA00022968"/>
    </source>
</evidence>
<dbReference type="CDD" id="cd02966">
    <property type="entry name" value="TlpA_like_family"/>
    <property type="match status" value="1"/>
</dbReference>
<dbReference type="PROSITE" id="PS51352">
    <property type="entry name" value="THIOREDOXIN_2"/>
    <property type="match status" value="1"/>
</dbReference>
<evidence type="ECO:0000256" key="5">
    <source>
        <dbReference type="ARBA" id="ARBA00023284"/>
    </source>
</evidence>
<dbReference type="PANTHER" id="PTHR42852">
    <property type="entry name" value="THIOL:DISULFIDE INTERCHANGE PROTEIN DSBE"/>
    <property type="match status" value="1"/>
</dbReference>
<dbReference type="EMBL" id="JADEYC010000015">
    <property type="protein sequence ID" value="MBE9374890.1"/>
    <property type="molecule type" value="Genomic_DNA"/>
</dbReference>
<dbReference type="InterPro" id="IPR036249">
    <property type="entry name" value="Thioredoxin-like_sf"/>
</dbReference>
<keyword evidence="3" id="KW-0812">Transmembrane</keyword>
<keyword evidence="3" id="KW-0735">Signal-anchor</keyword>
<evidence type="ECO:0000256" key="6">
    <source>
        <dbReference type="SAM" id="SignalP"/>
    </source>
</evidence>
<dbReference type="GO" id="GO:0017004">
    <property type="term" value="P:cytochrome complex assembly"/>
    <property type="evidence" value="ECO:0007669"/>
    <property type="project" value="UniProtKB-KW"/>
</dbReference>
<keyword evidence="5" id="KW-0676">Redox-active center</keyword>
<evidence type="ECO:0000256" key="2">
    <source>
        <dbReference type="ARBA" id="ARBA00022748"/>
    </source>
</evidence>
<comment type="subcellular location">
    <subcellularLocation>
        <location evidence="1">Cell envelope</location>
    </subcellularLocation>
</comment>
<keyword evidence="2" id="KW-0201">Cytochrome c-type biogenesis</keyword>
<reference evidence="8" key="1">
    <citation type="submission" date="2020-10" db="EMBL/GenBank/DDBJ databases">
        <title>Diversity and distribution of actinomycetes associated with coral in the coast of Hainan.</title>
        <authorList>
            <person name="Li F."/>
        </authorList>
    </citation>
    <scope>NUCLEOTIDE SEQUENCE</scope>
    <source>
        <strain evidence="8">HNM0983</strain>
    </source>
</reference>
<dbReference type="RefSeq" id="WP_193928315.1">
    <property type="nucleotide sequence ID" value="NZ_JADEYC010000015.1"/>
</dbReference>